<dbReference type="PANTHER" id="PTHR21250">
    <property type="entry name" value="PRE-RRNA-PROCESSING PROTEIN TSR2 HOMOLOG"/>
    <property type="match status" value="1"/>
</dbReference>
<keyword evidence="4" id="KW-1185">Reference proteome</keyword>
<reference evidence="3 4" key="1">
    <citation type="submission" date="2024-01" db="EMBL/GenBank/DDBJ databases">
        <title>A telomere-to-telomere, gap-free genome of sweet tea (Lithocarpus litseifolius).</title>
        <authorList>
            <person name="Zhou J."/>
        </authorList>
    </citation>
    <scope>NUCLEOTIDE SEQUENCE [LARGE SCALE GENOMIC DNA]</scope>
    <source>
        <strain evidence="3">Zhou-2022a</strain>
        <tissue evidence="3">Leaf</tissue>
    </source>
</reference>
<comment type="caution">
    <text evidence="3">The sequence shown here is derived from an EMBL/GenBank/DDBJ whole genome shotgun (WGS) entry which is preliminary data.</text>
</comment>
<dbReference type="EMBL" id="JAZDWU010000004">
    <property type="protein sequence ID" value="KAL0005689.1"/>
    <property type="molecule type" value="Genomic_DNA"/>
</dbReference>
<evidence type="ECO:0000256" key="1">
    <source>
        <dbReference type="ARBA" id="ARBA00006524"/>
    </source>
</evidence>
<proteinExistence type="inferred from homology"/>
<dbReference type="Proteomes" id="UP001459277">
    <property type="component" value="Unassembled WGS sequence"/>
</dbReference>
<accession>A0AAW2D6K4</accession>
<dbReference type="GO" id="GO:0006364">
    <property type="term" value="P:rRNA processing"/>
    <property type="evidence" value="ECO:0007669"/>
    <property type="project" value="UniProtKB-KW"/>
</dbReference>
<evidence type="ECO:0000313" key="3">
    <source>
        <dbReference type="EMBL" id="KAL0005689.1"/>
    </source>
</evidence>
<protein>
    <submittedName>
        <fullName evidence="3">Uncharacterized protein</fullName>
    </submittedName>
</protein>
<organism evidence="3 4">
    <name type="scientific">Lithocarpus litseifolius</name>
    <dbReference type="NCBI Taxonomy" id="425828"/>
    <lineage>
        <taxon>Eukaryota</taxon>
        <taxon>Viridiplantae</taxon>
        <taxon>Streptophyta</taxon>
        <taxon>Embryophyta</taxon>
        <taxon>Tracheophyta</taxon>
        <taxon>Spermatophyta</taxon>
        <taxon>Magnoliopsida</taxon>
        <taxon>eudicotyledons</taxon>
        <taxon>Gunneridae</taxon>
        <taxon>Pentapetalae</taxon>
        <taxon>rosids</taxon>
        <taxon>fabids</taxon>
        <taxon>Fagales</taxon>
        <taxon>Fagaceae</taxon>
        <taxon>Lithocarpus</taxon>
    </lineage>
</organism>
<evidence type="ECO:0000313" key="4">
    <source>
        <dbReference type="Proteomes" id="UP001459277"/>
    </source>
</evidence>
<gene>
    <name evidence="3" type="ORF">SO802_013250</name>
</gene>
<evidence type="ECO:0000256" key="2">
    <source>
        <dbReference type="ARBA" id="ARBA00022552"/>
    </source>
</evidence>
<dbReference type="AlphaFoldDB" id="A0AAW2D6K4"/>
<sequence length="141" mass="15699">MDVGGDPRRALSAEGLSILREGIFLVLSCWWGLQMALQSYSMAVHKLGYDIVSWFTLSKGPPYIDDLEAILDKLFLKPLISYLEDGSIEESIETLRGTNQQKAAVHHVRQVVSCISYNQIMTVSFGSKGTSTLVRMGWCPD</sequence>
<comment type="similarity">
    <text evidence="1">Belongs to the TSR2 family.</text>
</comment>
<dbReference type="InterPro" id="IPR019398">
    <property type="entry name" value="Pre-rRNA_process_TSR2"/>
</dbReference>
<keyword evidence="2" id="KW-0698">rRNA processing</keyword>
<name>A0AAW2D6K4_9ROSI</name>